<evidence type="ECO:0000256" key="5">
    <source>
        <dbReference type="ARBA" id="ARBA00022240"/>
    </source>
</evidence>
<accession>A0A376B4L6</accession>
<dbReference type="InterPro" id="IPR022676">
    <property type="entry name" value="NMT_N"/>
</dbReference>
<evidence type="ECO:0000313" key="14">
    <source>
        <dbReference type="EMBL" id="SSD59647.1"/>
    </source>
</evidence>
<feature type="domain" description="Glycylpeptide N-tetradecanoyltransferase N-terminal" evidence="12">
    <location>
        <begin position="83"/>
        <end position="242"/>
    </location>
</feature>
<evidence type="ECO:0000256" key="2">
    <source>
        <dbReference type="ARBA" id="ARBA00009469"/>
    </source>
</evidence>
<feature type="region of interest" description="Disordered" evidence="11">
    <location>
        <begin position="1"/>
        <end position="27"/>
    </location>
</feature>
<dbReference type="FunFam" id="3.40.630.30:FF:000042">
    <property type="entry name" value="Glycylpeptide N-tetradecanoyltransferase"/>
    <property type="match status" value="1"/>
</dbReference>
<dbReference type="Pfam" id="PF01233">
    <property type="entry name" value="NMT"/>
    <property type="match status" value="1"/>
</dbReference>
<dbReference type="PROSITE" id="PS00976">
    <property type="entry name" value="NMT_2"/>
    <property type="match status" value="1"/>
</dbReference>
<evidence type="ECO:0000256" key="10">
    <source>
        <dbReference type="RuleBase" id="RU004178"/>
    </source>
</evidence>
<dbReference type="EMBL" id="UFAJ01000178">
    <property type="protein sequence ID" value="SSD59647.1"/>
    <property type="molecule type" value="Genomic_DNA"/>
</dbReference>
<comment type="catalytic activity">
    <reaction evidence="9">
        <text>N-terminal glycyl-[protein] + tetradecanoyl-CoA = N-tetradecanoylglycyl-[protein] + CoA + H(+)</text>
        <dbReference type="Rhea" id="RHEA:15521"/>
        <dbReference type="Rhea" id="RHEA-COMP:12666"/>
        <dbReference type="Rhea" id="RHEA-COMP:12667"/>
        <dbReference type="ChEBI" id="CHEBI:15378"/>
        <dbReference type="ChEBI" id="CHEBI:57287"/>
        <dbReference type="ChEBI" id="CHEBI:57385"/>
        <dbReference type="ChEBI" id="CHEBI:64723"/>
        <dbReference type="ChEBI" id="CHEBI:133050"/>
        <dbReference type="EC" id="2.3.1.97"/>
    </reaction>
</comment>
<evidence type="ECO:0000256" key="1">
    <source>
        <dbReference type="ARBA" id="ARBA00004496"/>
    </source>
</evidence>
<protein>
    <recommendedName>
        <fullName evidence="5 9">Glycylpeptide N-tetradecanoyltransferase</fullName>
        <ecNumber evidence="4 9">2.3.1.97</ecNumber>
    </recommendedName>
</protein>
<name>A0A376B4L6_9ASCO</name>
<dbReference type="AlphaFoldDB" id="A0A376B4L6"/>
<dbReference type="OrthoDB" id="60315at2759"/>
<dbReference type="PANTHER" id="PTHR11377:SF5">
    <property type="entry name" value="GLYCYLPEPTIDE N-TETRADECANOYLTRANSFERASE"/>
    <property type="match status" value="1"/>
</dbReference>
<dbReference type="Proteomes" id="UP000262825">
    <property type="component" value="Unassembled WGS sequence"/>
</dbReference>
<dbReference type="InterPro" id="IPR016181">
    <property type="entry name" value="Acyl_CoA_acyltransferase"/>
</dbReference>
<dbReference type="GO" id="GO:0004379">
    <property type="term" value="F:glycylpeptide N-tetradecanoyltransferase activity"/>
    <property type="evidence" value="ECO:0007669"/>
    <property type="project" value="UniProtKB-EC"/>
</dbReference>
<dbReference type="FunFam" id="3.40.630.30:FF:000056">
    <property type="entry name" value="Glycylpeptide N-tetradecanoyltransferase"/>
    <property type="match status" value="1"/>
</dbReference>
<comment type="subcellular location">
    <subcellularLocation>
        <location evidence="1">Cytoplasm</location>
    </subcellularLocation>
</comment>
<comment type="similarity">
    <text evidence="2 10">Belongs to the NMT family.</text>
</comment>
<dbReference type="InterPro" id="IPR000903">
    <property type="entry name" value="NMT"/>
</dbReference>
<evidence type="ECO:0000256" key="9">
    <source>
        <dbReference type="RuleBase" id="RU000586"/>
    </source>
</evidence>
<dbReference type="EC" id="2.3.1.97" evidence="4 9"/>
<keyword evidence="8 9" id="KW-0012">Acyltransferase</keyword>
<dbReference type="VEuPathDB" id="FungiDB:SCODWIG_01408"/>
<evidence type="ECO:0000256" key="7">
    <source>
        <dbReference type="ARBA" id="ARBA00022679"/>
    </source>
</evidence>
<gene>
    <name evidence="14" type="ORF">SCODWIG_01408</name>
</gene>
<keyword evidence="15" id="KW-1185">Reference proteome</keyword>
<feature type="compositionally biased region" description="Basic and acidic residues" evidence="11">
    <location>
        <begin position="1"/>
        <end position="11"/>
    </location>
</feature>
<dbReference type="PROSITE" id="PS00975">
    <property type="entry name" value="NMT_1"/>
    <property type="match status" value="1"/>
</dbReference>
<comment type="function">
    <text evidence="9">Adds a myristoyl group to the N-terminal glycine residue of certain cellular proteins.</text>
</comment>
<evidence type="ECO:0000259" key="13">
    <source>
        <dbReference type="Pfam" id="PF02799"/>
    </source>
</evidence>
<keyword evidence="6" id="KW-0963">Cytoplasm</keyword>
<evidence type="ECO:0000259" key="12">
    <source>
        <dbReference type="Pfam" id="PF01233"/>
    </source>
</evidence>
<evidence type="ECO:0000256" key="6">
    <source>
        <dbReference type="ARBA" id="ARBA00022490"/>
    </source>
</evidence>
<dbReference type="PANTHER" id="PTHR11377">
    <property type="entry name" value="N-MYRISTOYL TRANSFERASE"/>
    <property type="match status" value="1"/>
</dbReference>
<comment type="subunit">
    <text evidence="3">Monomer.</text>
</comment>
<feature type="domain" description="Glycylpeptide N-tetradecanoyltransferase C-terminal" evidence="13">
    <location>
        <begin position="256"/>
        <end position="476"/>
    </location>
</feature>
<evidence type="ECO:0000256" key="3">
    <source>
        <dbReference type="ARBA" id="ARBA00011245"/>
    </source>
</evidence>
<dbReference type="Pfam" id="PF02799">
    <property type="entry name" value="NMT_C"/>
    <property type="match status" value="1"/>
</dbReference>
<dbReference type="InterPro" id="IPR022677">
    <property type="entry name" value="NMT_C"/>
</dbReference>
<evidence type="ECO:0000256" key="4">
    <source>
        <dbReference type="ARBA" id="ARBA00012923"/>
    </source>
</evidence>
<evidence type="ECO:0000256" key="11">
    <source>
        <dbReference type="SAM" id="MobiDB-lite"/>
    </source>
</evidence>
<keyword evidence="7 9" id="KW-0808">Transferase</keyword>
<evidence type="ECO:0000256" key="8">
    <source>
        <dbReference type="ARBA" id="ARBA00023315"/>
    </source>
</evidence>
<dbReference type="SUPFAM" id="SSF55729">
    <property type="entry name" value="Acyl-CoA N-acyltransferases (Nat)"/>
    <property type="match status" value="2"/>
</dbReference>
<reference evidence="15" key="1">
    <citation type="submission" date="2018-06" db="EMBL/GenBank/DDBJ databases">
        <authorList>
            <person name="Guldener U."/>
        </authorList>
    </citation>
    <scope>NUCLEOTIDE SEQUENCE [LARGE SCALE GENOMIC DNA]</scope>
    <source>
        <strain evidence="15">UTAD17</strain>
    </source>
</reference>
<dbReference type="GO" id="GO:0005737">
    <property type="term" value="C:cytoplasm"/>
    <property type="evidence" value="ECO:0007669"/>
    <property type="project" value="UniProtKB-SubCell"/>
</dbReference>
<dbReference type="InterPro" id="IPR022678">
    <property type="entry name" value="NMT_CS"/>
</dbReference>
<organism evidence="14 15">
    <name type="scientific">Saccharomycodes ludwigii</name>
    <dbReference type="NCBI Taxonomy" id="36035"/>
    <lineage>
        <taxon>Eukaryota</taxon>
        <taxon>Fungi</taxon>
        <taxon>Dikarya</taxon>
        <taxon>Ascomycota</taxon>
        <taxon>Saccharomycotina</taxon>
        <taxon>Saccharomycetes</taxon>
        <taxon>Saccharomycodales</taxon>
        <taxon>Saccharomycodaceae</taxon>
        <taxon>Saccharomycodes</taxon>
    </lineage>
</organism>
<proteinExistence type="inferred from homology"/>
<sequence length="478" mass="55032">MSSNKDQKNEDTSDSNDAPKVVVTSSDADPMKNIQELLKMLAIDPSKLNNRDNEIKPKNFEEYKFWKTQPIVKFDEKVTTEGPVDNSKTVADIPTSPLPLKAIPGFEWYDVDIENDIDELYQLLNENYVEDQDSAFRFDYSKSFLQWALTCPGYKKEWFVGIRVISSKKLVGFISAIPVTLQVRGKILPSVDINFLCVHKKLRAKRLAPVFIKEITRRVNLCNIWQALHTGGVVLPSPVSVCRYAHRPLNWGKMFDVGFTGLPYNATKTQMIAKYTLSKTTTTPGLRRLELKDLDEALELLNKYQSRFKLIQLFNKEEFKHWFLTIENVIYSYVVEDPKTGKITDFISFYTLPFTILNNNNYNSLNVAYLFYYASDSDFNYPDRFDTEATKVLKKRLSQLVNDACIIARSELHMDVFNALTSQDNSLFLKDLKFGPGDGLLNFYLFNYRTFPMNGGCIADQNYAYDEEHRSDIGVVML</sequence>
<dbReference type="Gene3D" id="3.40.630.30">
    <property type="match status" value="2"/>
</dbReference>
<dbReference type="PIRSF" id="PIRSF015892">
    <property type="entry name" value="N-myristl_transf"/>
    <property type="match status" value="1"/>
</dbReference>
<evidence type="ECO:0000313" key="15">
    <source>
        <dbReference type="Proteomes" id="UP000262825"/>
    </source>
</evidence>